<dbReference type="GO" id="GO:0005975">
    <property type="term" value="P:carbohydrate metabolic process"/>
    <property type="evidence" value="ECO:0007669"/>
    <property type="project" value="InterPro"/>
</dbReference>
<feature type="domain" description="Glycosyl hydrolase family 13 catalytic" evidence="3">
    <location>
        <begin position="134"/>
        <end position="538"/>
    </location>
</feature>
<dbReference type="Gene3D" id="3.20.20.80">
    <property type="entry name" value="Glycosidases"/>
    <property type="match status" value="1"/>
</dbReference>
<evidence type="ECO:0000313" key="5">
    <source>
        <dbReference type="Proteomes" id="UP000199652"/>
    </source>
</evidence>
<evidence type="ECO:0000256" key="2">
    <source>
        <dbReference type="ARBA" id="ARBA00023295"/>
    </source>
</evidence>
<dbReference type="SUPFAM" id="SSF51445">
    <property type="entry name" value="(Trans)glycosidases"/>
    <property type="match status" value="1"/>
</dbReference>
<evidence type="ECO:0000313" key="4">
    <source>
        <dbReference type="EMBL" id="SDX53455.1"/>
    </source>
</evidence>
<reference evidence="5" key="1">
    <citation type="submission" date="2016-10" db="EMBL/GenBank/DDBJ databases">
        <authorList>
            <person name="Varghese N."/>
            <person name="Submissions S."/>
        </authorList>
    </citation>
    <scope>NUCLEOTIDE SEQUENCE [LARGE SCALE GENOMIC DNA]</scope>
    <source>
        <strain evidence="5">VPI 5359</strain>
    </source>
</reference>
<dbReference type="STRING" id="1528.SAMN04488579_103101"/>
<dbReference type="Gene3D" id="2.60.40.10">
    <property type="entry name" value="Immunoglobulins"/>
    <property type="match status" value="1"/>
</dbReference>
<dbReference type="Proteomes" id="UP000199652">
    <property type="component" value="Unassembled WGS sequence"/>
</dbReference>
<protein>
    <submittedName>
        <fullName evidence="4">Glycosidase</fullName>
    </submittedName>
</protein>
<sequence>MINFRHNSWDLAFREPFGALPTGSLVTIKVYAEDAANIKLRTYYQNTERYFDMQPTEPGSDIYICKLPLPEQPDLLWYDFRFDSGGQTYTYGTQGDHLGGEGQIYESCPPSFQITLYEESHETPRWYTDGIMYQIFPDRFAKGSTYQPTYFPHAMVHGCWSDSPHYFRGKDGSIDYWDFFGGNLEGITEKLDYLSSLHISILYLNPIFEARSNHKYDTADYTRISPEFGDESLFKTLCTEAEKRGIRIILDGVFNHTGDDSIYFNRYGHYPAVGAYESLDSPYHSWYRFSEFPDTYESWWGITSMPNVEELDTSYQDFIFEGPDSVIRHWVRAGASGWRLDVADELPDDFIVGLKRVLVEEKPDAVLIGEVWEDASRKVAYNQHRRYFMGQELDAVMNYPFRDTFIEFFTGQIDAGAVGRQMMALYEHYPRRQFMGNMNLIGSHDRTRILTLLGNPPTLSTEAEKEAFSLSDTQYQLALKRLKALALLQMTFPGVPCIYYGDEAGCQGFEDPFNRGTYPWGQEEEELLTWYQSITAIRAKYEAFKRGRWYPLHSEPDIFAFVRSLGNDAFLCLFNRNKRAYIPFENPDLVGRLGTNLLTGETQNMNKILLHPLEGVIFKLDGDDTPIHPLLK</sequence>
<proteinExistence type="predicted"/>
<evidence type="ECO:0000259" key="3">
    <source>
        <dbReference type="SMART" id="SM00642"/>
    </source>
</evidence>
<evidence type="ECO:0000256" key="1">
    <source>
        <dbReference type="ARBA" id="ARBA00022801"/>
    </source>
</evidence>
<keyword evidence="1" id="KW-0378">Hydrolase</keyword>
<dbReference type="PANTHER" id="PTHR10357">
    <property type="entry name" value="ALPHA-AMYLASE FAMILY MEMBER"/>
    <property type="match status" value="1"/>
</dbReference>
<name>A0A1H3CH74_EUBBA</name>
<dbReference type="Pfam" id="PF00128">
    <property type="entry name" value="Alpha-amylase"/>
    <property type="match status" value="1"/>
</dbReference>
<keyword evidence="5" id="KW-1185">Reference proteome</keyword>
<organism evidence="4 5">
    <name type="scientific">Eubacterium barkeri</name>
    <name type="common">Clostridium barkeri</name>
    <dbReference type="NCBI Taxonomy" id="1528"/>
    <lineage>
        <taxon>Bacteria</taxon>
        <taxon>Bacillati</taxon>
        <taxon>Bacillota</taxon>
        <taxon>Clostridia</taxon>
        <taxon>Eubacteriales</taxon>
        <taxon>Eubacteriaceae</taxon>
        <taxon>Eubacterium</taxon>
    </lineage>
</organism>
<accession>A0A1H3CH74</accession>
<gene>
    <name evidence="4" type="ORF">SAMN04488579_103101</name>
</gene>
<dbReference type="RefSeq" id="WP_242873487.1">
    <property type="nucleotide sequence ID" value="NZ_FNOU01000003.1"/>
</dbReference>
<dbReference type="Gene3D" id="3.90.400.10">
    <property type="entry name" value="Oligo-1,6-glucosidase, Domain 2"/>
    <property type="match status" value="1"/>
</dbReference>
<keyword evidence="2 4" id="KW-0326">Glycosidase</keyword>
<dbReference type="AlphaFoldDB" id="A0A1H3CH74"/>
<dbReference type="InterPro" id="IPR013783">
    <property type="entry name" value="Ig-like_fold"/>
</dbReference>
<dbReference type="InterPro" id="IPR045857">
    <property type="entry name" value="O16G_dom_2"/>
</dbReference>
<dbReference type="SMART" id="SM00642">
    <property type="entry name" value="Aamy"/>
    <property type="match status" value="1"/>
</dbReference>
<dbReference type="InterPro" id="IPR006047">
    <property type="entry name" value="GH13_cat_dom"/>
</dbReference>
<dbReference type="SUPFAM" id="SSF51011">
    <property type="entry name" value="Glycosyl hydrolase domain"/>
    <property type="match status" value="1"/>
</dbReference>
<dbReference type="PANTHER" id="PTHR10357:SF210">
    <property type="entry name" value="MALTODEXTRIN GLUCOSIDASE"/>
    <property type="match status" value="1"/>
</dbReference>
<dbReference type="CDD" id="cd11338">
    <property type="entry name" value="AmyAc_CMD"/>
    <property type="match status" value="1"/>
</dbReference>
<dbReference type="EMBL" id="FNOU01000003">
    <property type="protein sequence ID" value="SDX53455.1"/>
    <property type="molecule type" value="Genomic_DNA"/>
</dbReference>
<dbReference type="GO" id="GO:0016798">
    <property type="term" value="F:hydrolase activity, acting on glycosyl bonds"/>
    <property type="evidence" value="ECO:0007669"/>
    <property type="project" value="UniProtKB-KW"/>
</dbReference>
<dbReference type="SUPFAM" id="SSF81296">
    <property type="entry name" value="E set domains"/>
    <property type="match status" value="1"/>
</dbReference>
<dbReference type="InterPro" id="IPR017853">
    <property type="entry name" value="GH"/>
</dbReference>
<dbReference type="InterPro" id="IPR014756">
    <property type="entry name" value="Ig_E-set"/>
</dbReference>